<name>A0A4P1RH42_LUPAN</name>
<reference evidence="2 3" key="1">
    <citation type="journal article" date="2017" name="Plant Biotechnol. J.">
        <title>A comprehensive draft genome sequence for lupin (Lupinus angustifolius), an emerging health food: insights into plant-microbe interactions and legume evolution.</title>
        <authorList>
            <person name="Hane J.K."/>
            <person name="Ming Y."/>
            <person name="Kamphuis L.G."/>
            <person name="Nelson M.N."/>
            <person name="Garg G."/>
            <person name="Atkins C.A."/>
            <person name="Bayer P.E."/>
            <person name="Bravo A."/>
            <person name="Bringans S."/>
            <person name="Cannon S."/>
            <person name="Edwards D."/>
            <person name="Foley R."/>
            <person name="Gao L.L."/>
            <person name="Harrison M.J."/>
            <person name="Huang W."/>
            <person name="Hurgobin B."/>
            <person name="Li S."/>
            <person name="Liu C.W."/>
            <person name="McGrath A."/>
            <person name="Morahan G."/>
            <person name="Murray J."/>
            <person name="Weller J."/>
            <person name="Jian J."/>
            <person name="Singh K.B."/>
        </authorList>
    </citation>
    <scope>NUCLEOTIDE SEQUENCE [LARGE SCALE GENOMIC DNA]</scope>
    <source>
        <strain evidence="3">cv. Tanjil</strain>
        <tissue evidence="2">Whole plant</tissue>
    </source>
</reference>
<keyword evidence="1" id="KW-0472">Membrane</keyword>
<keyword evidence="1" id="KW-1133">Transmembrane helix</keyword>
<proteinExistence type="predicted"/>
<protein>
    <submittedName>
        <fullName evidence="2">Uncharacterized protein</fullName>
    </submittedName>
</protein>
<accession>A0A4P1RH42</accession>
<sequence length="52" mass="6151">MKPWMLMEKLTDSEERARDIVILKELNRFGFCELTLSLLLLVLAVLVHYDPF</sequence>
<organism evidence="2 3">
    <name type="scientific">Lupinus angustifolius</name>
    <name type="common">Narrow-leaved blue lupine</name>
    <dbReference type="NCBI Taxonomy" id="3871"/>
    <lineage>
        <taxon>Eukaryota</taxon>
        <taxon>Viridiplantae</taxon>
        <taxon>Streptophyta</taxon>
        <taxon>Embryophyta</taxon>
        <taxon>Tracheophyta</taxon>
        <taxon>Spermatophyta</taxon>
        <taxon>Magnoliopsida</taxon>
        <taxon>eudicotyledons</taxon>
        <taxon>Gunneridae</taxon>
        <taxon>Pentapetalae</taxon>
        <taxon>rosids</taxon>
        <taxon>fabids</taxon>
        <taxon>Fabales</taxon>
        <taxon>Fabaceae</taxon>
        <taxon>Papilionoideae</taxon>
        <taxon>50 kb inversion clade</taxon>
        <taxon>genistoids sensu lato</taxon>
        <taxon>core genistoids</taxon>
        <taxon>Genisteae</taxon>
        <taxon>Lupinus</taxon>
    </lineage>
</organism>
<feature type="transmembrane region" description="Helical" evidence="1">
    <location>
        <begin position="26"/>
        <end position="49"/>
    </location>
</feature>
<evidence type="ECO:0000313" key="3">
    <source>
        <dbReference type="Proteomes" id="UP000188354"/>
    </source>
</evidence>
<evidence type="ECO:0000313" key="2">
    <source>
        <dbReference type="EMBL" id="OIW10805.1"/>
    </source>
</evidence>
<dbReference type="Gramene" id="OIW10805">
    <property type="protein sequence ID" value="OIW10805"/>
    <property type="gene ID" value="TanjilG_27751"/>
</dbReference>
<dbReference type="AlphaFoldDB" id="A0A4P1RH42"/>
<dbReference type="EMBL" id="CM007366">
    <property type="protein sequence ID" value="OIW10805.1"/>
    <property type="molecule type" value="Genomic_DNA"/>
</dbReference>
<dbReference type="Proteomes" id="UP000188354">
    <property type="component" value="Chromosome LG06"/>
</dbReference>
<keyword evidence="1" id="KW-0812">Transmembrane</keyword>
<keyword evidence="3" id="KW-1185">Reference proteome</keyword>
<evidence type="ECO:0000256" key="1">
    <source>
        <dbReference type="SAM" id="Phobius"/>
    </source>
</evidence>
<gene>
    <name evidence="2" type="ORF">TanjilG_27751</name>
</gene>